<feature type="transmembrane region" description="Helical" evidence="8">
    <location>
        <begin position="300"/>
        <end position="316"/>
    </location>
</feature>
<comment type="subcellular location">
    <subcellularLocation>
        <location evidence="8">Cell membrane</location>
        <topology evidence="8">Multi-pass membrane protein</topology>
    </subcellularLocation>
    <subcellularLocation>
        <location evidence="1">Membrane</location>
        <topology evidence="1">Multi-pass membrane protein</topology>
    </subcellularLocation>
</comment>
<keyword evidence="4 8" id="KW-0812">Transmembrane</keyword>
<feature type="chain" id="PRO_5025365517" description="Ammonium transporter" evidence="9">
    <location>
        <begin position="27"/>
        <end position="438"/>
    </location>
</feature>
<evidence type="ECO:0000256" key="9">
    <source>
        <dbReference type="SAM" id="SignalP"/>
    </source>
</evidence>
<reference evidence="11" key="1">
    <citation type="submission" date="2019-09" db="EMBL/GenBank/DDBJ databases">
        <title>Characterisation of the sponge microbiome using genome-centric metagenomics.</title>
        <authorList>
            <person name="Engelberts J.P."/>
            <person name="Robbins S.J."/>
            <person name="De Goeij J.M."/>
            <person name="Aranda M."/>
            <person name="Bell S.C."/>
            <person name="Webster N.S."/>
        </authorList>
    </citation>
    <scope>NUCLEOTIDE SEQUENCE</scope>
    <source>
        <strain evidence="11">SB0664_bin_27</strain>
    </source>
</reference>
<evidence type="ECO:0000256" key="1">
    <source>
        <dbReference type="ARBA" id="ARBA00004141"/>
    </source>
</evidence>
<dbReference type="NCBIfam" id="TIGR00836">
    <property type="entry name" value="amt"/>
    <property type="match status" value="1"/>
</dbReference>
<keyword evidence="6 8" id="KW-0472">Membrane</keyword>
<protein>
    <recommendedName>
        <fullName evidence="8">Ammonium transporter</fullName>
    </recommendedName>
</protein>
<evidence type="ECO:0000256" key="5">
    <source>
        <dbReference type="ARBA" id="ARBA00022989"/>
    </source>
</evidence>
<dbReference type="GO" id="GO:0008519">
    <property type="term" value="F:ammonium channel activity"/>
    <property type="evidence" value="ECO:0007669"/>
    <property type="project" value="InterPro"/>
</dbReference>
<dbReference type="EMBL" id="VXRG01000002">
    <property type="protein sequence ID" value="MXY91818.1"/>
    <property type="molecule type" value="Genomic_DNA"/>
</dbReference>
<feature type="transmembrane region" description="Helical" evidence="8">
    <location>
        <begin position="272"/>
        <end position="293"/>
    </location>
</feature>
<feature type="transmembrane region" description="Helical" evidence="8">
    <location>
        <begin position="353"/>
        <end position="372"/>
    </location>
</feature>
<evidence type="ECO:0000313" key="11">
    <source>
        <dbReference type="EMBL" id="MXY91818.1"/>
    </source>
</evidence>
<feature type="transmembrane region" description="Helical" evidence="8">
    <location>
        <begin position="235"/>
        <end position="252"/>
    </location>
</feature>
<dbReference type="PROSITE" id="PS01219">
    <property type="entry name" value="AMMONIUM_TRANSP"/>
    <property type="match status" value="1"/>
</dbReference>
<feature type="transmembrane region" description="Helical" evidence="8">
    <location>
        <begin position="191"/>
        <end position="215"/>
    </location>
</feature>
<keyword evidence="3 8" id="KW-0813">Transport</keyword>
<evidence type="ECO:0000256" key="7">
    <source>
        <dbReference type="ARBA" id="ARBA00023177"/>
    </source>
</evidence>
<dbReference type="PANTHER" id="PTHR11730">
    <property type="entry name" value="AMMONIUM TRANSPORTER"/>
    <property type="match status" value="1"/>
</dbReference>
<organism evidence="11">
    <name type="scientific">Caldilineaceae bacterium SB0664_bin_27</name>
    <dbReference type="NCBI Taxonomy" id="2605260"/>
    <lineage>
        <taxon>Bacteria</taxon>
        <taxon>Bacillati</taxon>
        <taxon>Chloroflexota</taxon>
        <taxon>Caldilineae</taxon>
        <taxon>Caldilineales</taxon>
        <taxon>Caldilineaceae</taxon>
    </lineage>
</organism>
<accession>A0A6B0YQR6</accession>
<evidence type="ECO:0000256" key="8">
    <source>
        <dbReference type="RuleBase" id="RU362002"/>
    </source>
</evidence>
<dbReference type="SUPFAM" id="SSF111352">
    <property type="entry name" value="Ammonium transporter"/>
    <property type="match status" value="1"/>
</dbReference>
<proteinExistence type="inferred from homology"/>
<keyword evidence="5 8" id="KW-1133">Transmembrane helix</keyword>
<dbReference type="Gene3D" id="1.10.3430.10">
    <property type="entry name" value="Ammonium transporter AmtB like domains"/>
    <property type="match status" value="1"/>
</dbReference>
<comment type="similarity">
    <text evidence="2 8">Belongs to the ammonia transporter channel (TC 1.A.11.2) family.</text>
</comment>
<evidence type="ECO:0000256" key="6">
    <source>
        <dbReference type="ARBA" id="ARBA00023136"/>
    </source>
</evidence>
<dbReference type="GO" id="GO:0097272">
    <property type="term" value="P:ammonium homeostasis"/>
    <property type="evidence" value="ECO:0007669"/>
    <property type="project" value="TreeGrafter"/>
</dbReference>
<feature type="transmembrane region" description="Helical" evidence="8">
    <location>
        <begin position="378"/>
        <end position="400"/>
    </location>
</feature>
<evidence type="ECO:0000256" key="3">
    <source>
        <dbReference type="ARBA" id="ARBA00022448"/>
    </source>
</evidence>
<gene>
    <name evidence="11" type="primary">amt</name>
    <name evidence="11" type="ORF">F4Y42_00025</name>
</gene>
<dbReference type="GO" id="GO:0005886">
    <property type="term" value="C:plasma membrane"/>
    <property type="evidence" value="ECO:0007669"/>
    <property type="project" value="UniProtKB-SubCell"/>
</dbReference>
<feature type="transmembrane region" description="Helical" evidence="8">
    <location>
        <begin position="322"/>
        <end position="341"/>
    </location>
</feature>
<dbReference type="InterPro" id="IPR018047">
    <property type="entry name" value="Ammonium_transpt_CS"/>
</dbReference>
<evidence type="ECO:0000256" key="2">
    <source>
        <dbReference type="ARBA" id="ARBA00005887"/>
    </source>
</evidence>
<dbReference type="PANTHER" id="PTHR11730:SF62">
    <property type="entry name" value="AMMONIUM TRANSPORTER SLL1017-RELATED"/>
    <property type="match status" value="1"/>
</dbReference>
<feature type="domain" description="Ammonium transporter AmtB-like" evidence="10">
    <location>
        <begin position="45"/>
        <end position="430"/>
    </location>
</feature>
<sequence>MKHGSKLRAIPLAVLGLLVFAPSAFAQDAAPFTTDEVAYSIDNLILFVSAVLVLFMQAGFAMVEAGFNSAKNTVNIMFKNIIDLASGVFFYFLIGYSIMYGAPLLGGFLGFNGFGISMDTPEAMAGNLNPQVDFLFQVVFAATAATIVSGAVAGRMKISGYLIYSIILTAIIYPVSGYWKWGGGWLDQMGFYDFAGSLVVHAVGGFAALAAVIVLGPRIGRFGGGSTNPLPPSNMAMAALGVFILWVGWYGFNPGSQLAFTGAVNTDAVMLIATNTTLAAATGTLLAMVYGWVKTGKPNLSYTLNGALGGLVGITANCDSVINVEALIIGAVAGVLVCVGMEALENFKIDDAVGAWPVHGLCGIWGGIATGIFGGHPIVAQIVGSIAIPVWAFVAGYILFTVIKALGVLRVSPEEEQAGLDLSEHGVGAYHLVGEETG</sequence>
<feature type="transmembrane region" description="Helical" evidence="8">
    <location>
        <begin position="45"/>
        <end position="67"/>
    </location>
</feature>
<dbReference type="InterPro" id="IPR029020">
    <property type="entry name" value="Ammonium/urea_transptr"/>
</dbReference>
<keyword evidence="9" id="KW-0732">Signal</keyword>
<feature type="transmembrane region" description="Helical" evidence="8">
    <location>
        <begin position="134"/>
        <end position="154"/>
    </location>
</feature>
<feature type="transmembrane region" description="Helical" evidence="8">
    <location>
        <begin position="161"/>
        <end position="179"/>
    </location>
</feature>
<dbReference type="InterPro" id="IPR001905">
    <property type="entry name" value="Ammonium_transpt"/>
</dbReference>
<dbReference type="InterPro" id="IPR024041">
    <property type="entry name" value="NH4_transpt_AmtB-like_dom"/>
</dbReference>
<comment type="caution">
    <text evidence="11">The sequence shown here is derived from an EMBL/GenBank/DDBJ whole genome shotgun (WGS) entry which is preliminary data.</text>
</comment>
<dbReference type="Pfam" id="PF00909">
    <property type="entry name" value="Ammonium_transp"/>
    <property type="match status" value="1"/>
</dbReference>
<evidence type="ECO:0000256" key="4">
    <source>
        <dbReference type="ARBA" id="ARBA00022692"/>
    </source>
</evidence>
<keyword evidence="7 8" id="KW-0924">Ammonia transport</keyword>
<feature type="transmembrane region" description="Helical" evidence="8">
    <location>
        <begin position="88"/>
        <end position="114"/>
    </location>
</feature>
<evidence type="ECO:0000259" key="10">
    <source>
        <dbReference type="Pfam" id="PF00909"/>
    </source>
</evidence>
<feature type="signal peptide" evidence="9">
    <location>
        <begin position="1"/>
        <end position="26"/>
    </location>
</feature>
<dbReference type="AlphaFoldDB" id="A0A6B0YQR6"/>
<name>A0A6B0YQR6_9CHLR</name>